<dbReference type="PANTHER" id="PTHR19136:SF81">
    <property type="entry name" value="MOLYBDENUM COFACTOR GUANYLYLTRANSFERASE"/>
    <property type="match status" value="1"/>
</dbReference>
<feature type="binding site" evidence="8">
    <location>
        <position position="67"/>
    </location>
    <ligand>
        <name>GTP</name>
        <dbReference type="ChEBI" id="CHEBI:37565"/>
    </ligand>
</feature>
<dbReference type="InterPro" id="IPR025877">
    <property type="entry name" value="MobA-like_NTP_Trfase"/>
</dbReference>
<dbReference type="CDD" id="cd02503">
    <property type="entry name" value="MobA"/>
    <property type="match status" value="1"/>
</dbReference>
<comment type="similarity">
    <text evidence="8">Belongs to the MobA family.</text>
</comment>
<evidence type="ECO:0000256" key="6">
    <source>
        <dbReference type="ARBA" id="ARBA00023134"/>
    </source>
</evidence>
<evidence type="ECO:0000313" key="10">
    <source>
        <dbReference type="EMBL" id="PSL40226.1"/>
    </source>
</evidence>
<dbReference type="InterPro" id="IPR029044">
    <property type="entry name" value="Nucleotide-diphossugar_trans"/>
</dbReference>
<dbReference type="Pfam" id="PF12804">
    <property type="entry name" value="NTP_transf_3"/>
    <property type="match status" value="1"/>
</dbReference>
<protein>
    <recommendedName>
        <fullName evidence="8">Probable molybdenum cofactor guanylyltransferase</fullName>
        <shortName evidence="8">MoCo guanylyltransferase</shortName>
        <ecNumber evidence="8">2.7.7.77</ecNumber>
    </recommendedName>
    <alternativeName>
        <fullName evidence="8">GTP:molybdopterin guanylyltransferase</fullName>
    </alternativeName>
    <alternativeName>
        <fullName evidence="8">Mo-MPT guanylyltransferase</fullName>
    </alternativeName>
    <alternativeName>
        <fullName evidence="8">Molybdopterin guanylyltransferase</fullName>
    </alternativeName>
    <alternativeName>
        <fullName evidence="8">Molybdopterin-guanine dinucleotide synthase</fullName>
        <shortName evidence="8">MGD synthase</shortName>
    </alternativeName>
</protein>
<dbReference type="EMBL" id="PYAT01000006">
    <property type="protein sequence ID" value="PSL40226.1"/>
    <property type="molecule type" value="Genomic_DNA"/>
</dbReference>
<dbReference type="HAMAP" id="MF_00316">
    <property type="entry name" value="MobA"/>
    <property type="match status" value="1"/>
</dbReference>
<evidence type="ECO:0000256" key="7">
    <source>
        <dbReference type="ARBA" id="ARBA00023150"/>
    </source>
</evidence>
<comment type="catalytic activity">
    <reaction evidence="8">
        <text>Mo-molybdopterin + GTP + H(+) = Mo-molybdopterin guanine dinucleotide + diphosphate</text>
        <dbReference type="Rhea" id="RHEA:34243"/>
        <dbReference type="ChEBI" id="CHEBI:15378"/>
        <dbReference type="ChEBI" id="CHEBI:33019"/>
        <dbReference type="ChEBI" id="CHEBI:37565"/>
        <dbReference type="ChEBI" id="CHEBI:71302"/>
        <dbReference type="ChEBI" id="CHEBI:71310"/>
        <dbReference type="EC" id="2.7.7.77"/>
    </reaction>
</comment>
<evidence type="ECO:0000256" key="5">
    <source>
        <dbReference type="ARBA" id="ARBA00022842"/>
    </source>
</evidence>
<comment type="domain">
    <text evidence="8">The N-terminal domain determines nucleotide recognition and specific binding, while the C-terminal domain determines the specific binding to the target protein.</text>
</comment>
<evidence type="ECO:0000256" key="8">
    <source>
        <dbReference type="HAMAP-Rule" id="MF_00316"/>
    </source>
</evidence>
<feature type="binding site" evidence="8">
    <location>
        <position position="98"/>
    </location>
    <ligand>
        <name>GTP</name>
        <dbReference type="ChEBI" id="CHEBI:37565"/>
    </ligand>
</feature>
<comment type="cofactor">
    <cofactor evidence="8">
        <name>Mg(2+)</name>
        <dbReference type="ChEBI" id="CHEBI:18420"/>
    </cofactor>
</comment>
<dbReference type="RefSeq" id="WP_106533542.1">
    <property type="nucleotide sequence ID" value="NZ_PYAT01000006.1"/>
</dbReference>
<evidence type="ECO:0000259" key="9">
    <source>
        <dbReference type="Pfam" id="PF12804"/>
    </source>
</evidence>
<keyword evidence="10" id="KW-0548">Nucleotidyltransferase</keyword>
<dbReference type="PANTHER" id="PTHR19136">
    <property type="entry name" value="MOLYBDENUM COFACTOR GUANYLYLTRANSFERASE"/>
    <property type="match status" value="1"/>
</dbReference>
<dbReference type="SUPFAM" id="SSF53448">
    <property type="entry name" value="Nucleotide-diphospho-sugar transferases"/>
    <property type="match status" value="1"/>
</dbReference>
<sequence>MTKRIGILLAGGESRRFGSPKAFAEIDGELFYERTYKALAAVCDKVVIVAHPELQSRFPDHLDVITDLPAVAGQGPLTGILTAMTQRPGDQYVVLPCDMPFISSQEAKKLIEQMDGTKNITAVQTPEERVPLFSVWKTGLQEALEAELANGQRKVMVFMEKAGTAWLDSAKINEDTTVFRNINRPDQ</sequence>
<dbReference type="GO" id="GO:0005525">
    <property type="term" value="F:GTP binding"/>
    <property type="evidence" value="ECO:0007669"/>
    <property type="project" value="UniProtKB-UniRule"/>
</dbReference>
<evidence type="ECO:0000256" key="1">
    <source>
        <dbReference type="ARBA" id="ARBA00022490"/>
    </source>
</evidence>
<keyword evidence="3 8" id="KW-0479">Metal-binding</keyword>
<dbReference type="InterPro" id="IPR013482">
    <property type="entry name" value="Molybde_CF_guanTrfase"/>
</dbReference>
<dbReference type="AlphaFoldDB" id="A0A2P8H1Y6"/>
<evidence type="ECO:0000256" key="3">
    <source>
        <dbReference type="ARBA" id="ARBA00022723"/>
    </source>
</evidence>
<dbReference type="Gene3D" id="3.90.550.10">
    <property type="entry name" value="Spore Coat Polysaccharide Biosynthesis Protein SpsA, Chain A"/>
    <property type="match status" value="1"/>
</dbReference>
<dbReference type="GO" id="GO:0061603">
    <property type="term" value="F:molybdenum cofactor guanylyltransferase activity"/>
    <property type="evidence" value="ECO:0007669"/>
    <property type="project" value="UniProtKB-EC"/>
</dbReference>
<dbReference type="EC" id="2.7.7.77" evidence="8"/>
<evidence type="ECO:0000256" key="2">
    <source>
        <dbReference type="ARBA" id="ARBA00022679"/>
    </source>
</evidence>
<dbReference type="GO" id="GO:0005737">
    <property type="term" value="C:cytoplasm"/>
    <property type="evidence" value="ECO:0007669"/>
    <property type="project" value="UniProtKB-SubCell"/>
</dbReference>
<dbReference type="GO" id="GO:0006777">
    <property type="term" value="P:Mo-molybdopterin cofactor biosynthetic process"/>
    <property type="evidence" value="ECO:0007669"/>
    <property type="project" value="UniProtKB-KW"/>
</dbReference>
<keyword evidence="4 8" id="KW-0547">Nucleotide-binding</keyword>
<keyword evidence="11" id="KW-1185">Reference proteome</keyword>
<feature type="binding site" evidence="8">
    <location>
        <position position="21"/>
    </location>
    <ligand>
        <name>GTP</name>
        <dbReference type="ChEBI" id="CHEBI:37565"/>
    </ligand>
</feature>
<feature type="binding site" evidence="8">
    <location>
        <begin position="9"/>
        <end position="11"/>
    </location>
    <ligand>
        <name>GTP</name>
        <dbReference type="ChEBI" id="CHEBI:37565"/>
    </ligand>
</feature>
<keyword evidence="1 8" id="KW-0963">Cytoplasm</keyword>
<evidence type="ECO:0000256" key="4">
    <source>
        <dbReference type="ARBA" id="ARBA00022741"/>
    </source>
</evidence>
<accession>A0A2P8H1Y6</accession>
<organism evidence="10 11">
    <name type="scientific">Planomicrobium soli</name>
    <dbReference type="NCBI Taxonomy" id="1176648"/>
    <lineage>
        <taxon>Bacteria</taxon>
        <taxon>Bacillati</taxon>
        <taxon>Bacillota</taxon>
        <taxon>Bacilli</taxon>
        <taxon>Bacillales</taxon>
        <taxon>Caryophanaceae</taxon>
        <taxon>Planomicrobium</taxon>
    </lineage>
</organism>
<comment type="caution">
    <text evidence="8">Lacks conserved residue(s) required for the propagation of feature annotation.</text>
</comment>
<name>A0A2P8H1Y6_9BACL</name>
<keyword evidence="5 8" id="KW-0460">Magnesium</keyword>
<gene>
    <name evidence="8" type="primary">mobA</name>
    <name evidence="10" type="ORF">B0H99_106246</name>
</gene>
<proteinExistence type="inferred from homology"/>
<dbReference type="GO" id="GO:0046872">
    <property type="term" value="F:metal ion binding"/>
    <property type="evidence" value="ECO:0007669"/>
    <property type="project" value="UniProtKB-KW"/>
</dbReference>
<reference evidence="10 11" key="1">
    <citation type="submission" date="2018-03" db="EMBL/GenBank/DDBJ databases">
        <title>Genomic Encyclopedia of Type Strains, Phase III (KMG-III): the genomes of soil and plant-associated and newly described type strains.</title>
        <authorList>
            <person name="Whitman W."/>
        </authorList>
    </citation>
    <scope>NUCLEOTIDE SEQUENCE [LARGE SCALE GENOMIC DNA]</scope>
    <source>
        <strain evidence="10 11">CGMCC 1.12259</strain>
    </source>
</reference>
<evidence type="ECO:0000313" key="11">
    <source>
        <dbReference type="Proteomes" id="UP000242682"/>
    </source>
</evidence>
<comment type="caution">
    <text evidence="10">The sequence shown here is derived from an EMBL/GenBank/DDBJ whole genome shotgun (WGS) entry which is preliminary data.</text>
</comment>
<keyword evidence="6 8" id="KW-0342">GTP-binding</keyword>
<feature type="domain" description="MobA-like NTP transferase" evidence="9">
    <location>
        <begin position="6"/>
        <end position="156"/>
    </location>
</feature>
<comment type="subcellular location">
    <subcellularLocation>
        <location evidence="8">Cytoplasm</location>
    </subcellularLocation>
</comment>
<keyword evidence="7 8" id="KW-0501">Molybdenum cofactor biosynthesis</keyword>
<feature type="binding site" evidence="8">
    <location>
        <position position="98"/>
    </location>
    <ligand>
        <name>Mg(2+)</name>
        <dbReference type="ChEBI" id="CHEBI:18420"/>
    </ligand>
</feature>
<comment type="function">
    <text evidence="8">Transfers a GMP moiety from GTP to Mo-molybdopterin (Mo-MPT) cofactor (Moco or molybdenum cofactor) to form Mo-molybdopterin guanine dinucleotide (Mo-MGD) cofactor.</text>
</comment>
<dbReference type="Proteomes" id="UP000242682">
    <property type="component" value="Unassembled WGS sequence"/>
</dbReference>
<dbReference type="OrthoDB" id="9788394at2"/>
<keyword evidence="2 8" id="KW-0808">Transferase</keyword>